<dbReference type="SUPFAM" id="SSF52141">
    <property type="entry name" value="Uracil-DNA glycosylase-like"/>
    <property type="match status" value="1"/>
</dbReference>
<accession>A0ABS7MC86</accession>
<dbReference type="Gene3D" id="3.40.470.10">
    <property type="entry name" value="Uracil-DNA glycosylase-like domain"/>
    <property type="match status" value="1"/>
</dbReference>
<dbReference type="InterPro" id="IPR051536">
    <property type="entry name" value="UDG_Type-4/5"/>
</dbReference>
<reference evidence="9" key="1">
    <citation type="submission" date="2021-08" db="EMBL/GenBank/DDBJ databases">
        <title>Sphingopyxis panaciterrulae sp. nov., isolated from the surface water of the Yellow Sea.</title>
        <authorList>
            <person name="Gao Z."/>
            <person name="Zhang D."/>
            <person name="Zhang A."/>
        </authorList>
    </citation>
    <scope>NUCLEOTIDE SEQUENCE</scope>
    <source>
        <strain evidence="9">XHP0097</strain>
    </source>
</reference>
<evidence type="ECO:0000256" key="5">
    <source>
        <dbReference type="ARBA" id="ARBA00023004"/>
    </source>
</evidence>
<evidence type="ECO:0000259" key="8">
    <source>
        <dbReference type="Pfam" id="PF03167"/>
    </source>
</evidence>
<evidence type="ECO:0000256" key="2">
    <source>
        <dbReference type="ARBA" id="ARBA00022723"/>
    </source>
</evidence>
<evidence type="ECO:0000313" key="9">
    <source>
        <dbReference type="EMBL" id="MBY4636641.1"/>
    </source>
</evidence>
<dbReference type="InterPro" id="IPR036895">
    <property type="entry name" value="Uracil-DNA_glycosylase-like_sf"/>
</dbReference>
<keyword evidence="6" id="KW-0411">Iron-sulfur</keyword>
<dbReference type="Pfam" id="PF03167">
    <property type="entry name" value="UDG"/>
    <property type="match status" value="1"/>
</dbReference>
<evidence type="ECO:0000313" key="10">
    <source>
        <dbReference type="Proteomes" id="UP001166571"/>
    </source>
</evidence>
<dbReference type="InterPro" id="IPR005122">
    <property type="entry name" value="Uracil-DNA_glycosylase-like"/>
</dbReference>
<keyword evidence="1" id="KW-0004">4Fe-4S</keyword>
<evidence type="ECO:0000256" key="7">
    <source>
        <dbReference type="ARBA" id="ARBA00023204"/>
    </source>
</evidence>
<keyword evidence="10" id="KW-1185">Reference proteome</keyword>
<sequence>MGGRNLLRAAESYHDWWSLAGLDALVGETLAGWLDAVPLPANDSARKQTREPAAEAAPPPLPAALQRQAEAAPAKPAGPVDIPGEWEAFSRWLAEHPDVPGSQWDARRVLPQGEAGAALMVLTAWPEVDDQRDGTLFAGAAGGLLDAMLRAIGMARADCYLASLAVTRPPGGRCDTGVMPDLDRLLWHHLRLARPQRLLLVGTEVTRMAAKLELADTRGKLLEINQDGGRVEAVAVAHPALLLARPVQKAAAWDSLKLFNQGR</sequence>
<keyword evidence="2" id="KW-0479">Metal-binding</keyword>
<dbReference type="EMBL" id="JAILXK010000001">
    <property type="protein sequence ID" value="MBY4636641.1"/>
    <property type="molecule type" value="Genomic_DNA"/>
</dbReference>
<keyword evidence="7" id="KW-0234">DNA repair</keyword>
<name>A0ABS7MC86_9SPHN</name>
<comment type="caution">
    <text evidence="9">The sequence shown here is derived from an EMBL/GenBank/DDBJ whole genome shotgun (WGS) entry which is preliminary data.</text>
</comment>
<feature type="domain" description="Uracil-DNA glycosylase-like" evidence="8">
    <location>
        <begin position="111"/>
        <end position="256"/>
    </location>
</feature>
<dbReference type="Proteomes" id="UP001166571">
    <property type="component" value="Unassembled WGS sequence"/>
</dbReference>
<protein>
    <submittedName>
        <fullName evidence="9">Uracil-DNA glycosylase</fullName>
    </submittedName>
</protein>
<gene>
    <name evidence="9" type="ORF">K5P26_05750</name>
</gene>
<keyword evidence="5" id="KW-0408">Iron</keyword>
<evidence type="ECO:0000256" key="3">
    <source>
        <dbReference type="ARBA" id="ARBA00022763"/>
    </source>
</evidence>
<keyword evidence="4" id="KW-0378">Hydrolase</keyword>
<keyword evidence="3" id="KW-0227">DNA damage</keyword>
<dbReference type="PANTHER" id="PTHR33693:SF1">
    <property type="entry name" value="TYPE-4 URACIL-DNA GLYCOSYLASE"/>
    <property type="match status" value="1"/>
</dbReference>
<evidence type="ECO:0000256" key="4">
    <source>
        <dbReference type="ARBA" id="ARBA00022801"/>
    </source>
</evidence>
<evidence type="ECO:0000256" key="1">
    <source>
        <dbReference type="ARBA" id="ARBA00022485"/>
    </source>
</evidence>
<dbReference type="RefSeq" id="WP_222136043.1">
    <property type="nucleotide sequence ID" value="NZ_JAILXK010000001.1"/>
</dbReference>
<dbReference type="PANTHER" id="PTHR33693">
    <property type="entry name" value="TYPE-5 URACIL-DNA GLYCOSYLASE"/>
    <property type="match status" value="1"/>
</dbReference>
<organism evidence="9 10">
    <name type="scientific">Sphingopyxis jiangsuensis</name>
    <dbReference type="NCBI Taxonomy" id="2871171"/>
    <lineage>
        <taxon>Bacteria</taxon>
        <taxon>Pseudomonadati</taxon>
        <taxon>Pseudomonadota</taxon>
        <taxon>Alphaproteobacteria</taxon>
        <taxon>Sphingomonadales</taxon>
        <taxon>Sphingomonadaceae</taxon>
        <taxon>Sphingopyxis</taxon>
    </lineage>
</organism>
<proteinExistence type="predicted"/>
<evidence type="ECO:0000256" key="6">
    <source>
        <dbReference type="ARBA" id="ARBA00023014"/>
    </source>
</evidence>